<keyword evidence="2 6" id="KW-0472">Membrane</keyword>
<feature type="non-terminal residue" evidence="9">
    <location>
        <position position="302"/>
    </location>
</feature>
<dbReference type="PROSITE" id="PS50835">
    <property type="entry name" value="IG_LIKE"/>
    <property type="match status" value="1"/>
</dbReference>
<feature type="domain" description="Ig-like" evidence="7">
    <location>
        <begin position="2"/>
        <end position="84"/>
    </location>
</feature>
<dbReference type="InterPro" id="IPR051275">
    <property type="entry name" value="Cell_adhesion_signaling"/>
</dbReference>
<protein>
    <submittedName>
        <fullName evidence="9">Uncharacterized protein</fullName>
    </submittedName>
</protein>
<keyword evidence="5" id="KW-0393">Immunoglobulin domain</keyword>
<feature type="transmembrane region" description="Helical" evidence="6">
    <location>
        <begin position="273"/>
        <end position="295"/>
    </location>
</feature>
<dbReference type="CDD" id="cd00063">
    <property type="entry name" value="FN3"/>
    <property type="match status" value="1"/>
</dbReference>
<evidence type="ECO:0000256" key="1">
    <source>
        <dbReference type="ARBA" id="ARBA00004479"/>
    </source>
</evidence>
<dbReference type="SUPFAM" id="SSF49265">
    <property type="entry name" value="Fibronectin type III"/>
    <property type="match status" value="1"/>
</dbReference>
<accession>A0ABD3VK75</accession>
<name>A0ABD3VK75_SINWO</name>
<dbReference type="Proteomes" id="UP001634394">
    <property type="component" value="Unassembled WGS sequence"/>
</dbReference>
<organism evidence="9 10">
    <name type="scientific">Sinanodonta woodiana</name>
    <name type="common">Chinese pond mussel</name>
    <name type="synonym">Anodonta woodiana</name>
    <dbReference type="NCBI Taxonomy" id="1069815"/>
    <lineage>
        <taxon>Eukaryota</taxon>
        <taxon>Metazoa</taxon>
        <taxon>Spiralia</taxon>
        <taxon>Lophotrochozoa</taxon>
        <taxon>Mollusca</taxon>
        <taxon>Bivalvia</taxon>
        <taxon>Autobranchia</taxon>
        <taxon>Heteroconchia</taxon>
        <taxon>Palaeoheterodonta</taxon>
        <taxon>Unionida</taxon>
        <taxon>Unionoidea</taxon>
        <taxon>Unionidae</taxon>
        <taxon>Unioninae</taxon>
        <taxon>Sinanodonta</taxon>
    </lineage>
</organism>
<gene>
    <name evidence="9" type="ORF">ACJMK2_007047</name>
</gene>
<dbReference type="Gene3D" id="2.60.40.10">
    <property type="entry name" value="Immunoglobulins"/>
    <property type="match status" value="2"/>
</dbReference>
<evidence type="ECO:0000256" key="2">
    <source>
        <dbReference type="ARBA" id="ARBA00023136"/>
    </source>
</evidence>
<keyword evidence="4" id="KW-0325">Glycoprotein</keyword>
<keyword evidence="10" id="KW-1185">Reference proteome</keyword>
<evidence type="ECO:0000256" key="6">
    <source>
        <dbReference type="SAM" id="Phobius"/>
    </source>
</evidence>
<evidence type="ECO:0000313" key="10">
    <source>
        <dbReference type="Proteomes" id="UP001634394"/>
    </source>
</evidence>
<evidence type="ECO:0000313" key="9">
    <source>
        <dbReference type="EMBL" id="KAL3860953.1"/>
    </source>
</evidence>
<evidence type="ECO:0000259" key="8">
    <source>
        <dbReference type="PROSITE" id="PS50853"/>
    </source>
</evidence>
<keyword evidence="6" id="KW-1133">Transmembrane helix</keyword>
<reference evidence="9 10" key="1">
    <citation type="submission" date="2024-11" db="EMBL/GenBank/DDBJ databases">
        <title>Chromosome-level genome assembly of the freshwater bivalve Anodonta woodiana.</title>
        <authorList>
            <person name="Chen X."/>
        </authorList>
    </citation>
    <scope>NUCLEOTIDE SEQUENCE [LARGE SCALE GENOMIC DNA]</scope>
    <source>
        <strain evidence="9">MN2024</strain>
        <tissue evidence="9">Gills</tissue>
    </source>
</reference>
<proteinExistence type="predicted"/>
<comment type="subcellular location">
    <subcellularLocation>
        <location evidence="1">Membrane</location>
        <topology evidence="1">Single-pass type I membrane protein</topology>
    </subcellularLocation>
</comment>
<dbReference type="SUPFAM" id="SSF48726">
    <property type="entry name" value="Immunoglobulin"/>
    <property type="match status" value="1"/>
</dbReference>
<feature type="non-terminal residue" evidence="9">
    <location>
        <position position="1"/>
    </location>
</feature>
<dbReference type="PANTHER" id="PTHR11640">
    <property type="entry name" value="NEPHRIN"/>
    <property type="match status" value="1"/>
</dbReference>
<feature type="domain" description="Fibronectin type-III" evidence="8">
    <location>
        <begin position="167"/>
        <end position="260"/>
    </location>
</feature>
<dbReference type="Pfam" id="PF00041">
    <property type="entry name" value="fn3"/>
    <property type="match status" value="1"/>
</dbReference>
<keyword evidence="3" id="KW-1015">Disulfide bond</keyword>
<dbReference type="EMBL" id="JBJQND010000011">
    <property type="protein sequence ID" value="KAL3860953.1"/>
    <property type="molecule type" value="Genomic_DNA"/>
</dbReference>
<sequence length="302" mass="33135">GAGIVNLTVTDNTVSENSSAIFQCHVDSNPPSTITWMKESNNAVLKTESGVLQSQYRIEFADCLNADNYTCSAFNGIWTPAKATIPLLVRCHPRTDYRCSHETKLYIRRYEAAFLRYTVISYPLPTFSWTFLGNGSESRDLTLSAIQHNNGLQSELCYYIPIDVPEVPSNVMILEITQTSIKLQWMAGNNGGLEQIFHVVVTGGSLVRNVTADDPGYRENGTVVIGGLLPKTKYSIYMKASNSYGSSNITEAIIITTLEVITPDSSSKFPISAIAGGIGAGVAVILLVVVVLFLLRRYHHRS</sequence>
<dbReference type="InterPro" id="IPR013783">
    <property type="entry name" value="Ig-like_fold"/>
</dbReference>
<dbReference type="InterPro" id="IPR036179">
    <property type="entry name" value="Ig-like_dom_sf"/>
</dbReference>
<evidence type="ECO:0000256" key="4">
    <source>
        <dbReference type="ARBA" id="ARBA00023180"/>
    </source>
</evidence>
<dbReference type="InterPro" id="IPR036116">
    <property type="entry name" value="FN3_sf"/>
</dbReference>
<evidence type="ECO:0000256" key="5">
    <source>
        <dbReference type="ARBA" id="ARBA00023319"/>
    </source>
</evidence>
<comment type="caution">
    <text evidence="9">The sequence shown here is derived from an EMBL/GenBank/DDBJ whole genome shotgun (WGS) entry which is preliminary data.</text>
</comment>
<dbReference type="AlphaFoldDB" id="A0ABD3VK75"/>
<dbReference type="GO" id="GO:0016020">
    <property type="term" value="C:membrane"/>
    <property type="evidence" value="ECO:0007669"/>
    <property type="project" value="UniProtKB-SubCell"/>
</dbReference>
<evidence type="ECO:0000256" key="3">
    <source>
        <dbReference type="ARBA" id="ARBA00023157"/>
    </source>
</evidence>
<keyword evidence="6" id="KW-0812">Transmembrane</keyword>
<dbReference type="SMART" id="SM00060">
    <property type="entry name" value="FN3"/>
    <property type="match status" value="1"/>
</dbReference>
<dbReference type="PROSITE" id="PS50853">
    <property type="entry name" value="FN3"/>
    <property type="match status" value="1"/>
</dbReference>
<dbReference type="Pfam" id="PF13927">
    <property type="entry name" value="Ig_3"/>
    <property type="match status" value="1"/>
</dbReference>
<evidence type="ECO:0000259" key="7">
    <source>
        <dbReference type="PROSITE" id="PS50835"/>
    </source>
</evidence>
<dbReference type="PANTHER" id="PTHR11640:SF164">
    <property type="entry name" value="MAM DOMAIN-CONTAINING GLYCOSYLPHOSPHATIDYLINOSITOL ANCHOR PROTEIN 1"/>
    <property type="match status" value="1"/>
</dbReference>
<dbReference type="InterPro" id="IPR003961">
    <property type="entry name" value="FN3_dom"/>
</dbReference>
<dbReference type="InterPro" id="IPR007110">
    <property type="entry name" value="Ig-like_dom"/>
</dbReference>